<sequence>MSSIYLEKLVMKRESKSFIDSLYAVLSAAGQFDGPKYLLSGLTGMAFKLSIHERLLPMSVTAYGQWGTEHQPAVDNLGYLTITDSGRVRHSTFRHFQQAAIQDTRQNLDQGMGVIYWIPEFGVIHGYDDVDRVFFAKDGISSDDQIILYDNFGLNFTSFWYYQTIGEKVDIPIEQSILESLRLAIHDWDTPFKLLPGKEVANGKEAYTYWINALNSGDYDAGGAMYILDSHIVSRTEIRNYLQYIQGTWAGLKDVVGLFEQLLQHMEIAATCIVKDREARRIDPTFLQLFIQSLESARLLEDQAMGIFKQISAGFPDPKRTTLPRWGTHSAR</sequence>
<evidence type="ECO:0000313" key="2">
    <source>
        <dbReference type="Proteomes" id="UP000279446"/>
    </source>
</evidence>
<protein>
    <recommendedName>
        <fullName evidence="3">BtrH N-terminal domain-containing protein</fullName>
    </recommendedName>
</protein>
<comment type="caution">
    <text evidence="1">The sequence shown here is derived from an EMBL/GenBank/DDBJ whole genome shotgun (WGS) entry which is preliminary data.</text>
</comment>
<dbReference type="AlphaFoldDB" id="A0A433YCA8"/>
<evidence type="ECO:0000313" key="1">
    <source>
        <dbReference type="EMBL" id="RUT47512.1"/>
    </source>
</evidence>
<keyword evidence="2" id="KW-1185">Reference proteome</keyword>
<dbReference type="EMBL" id="RZNY01000004">
    <property type="protein sequence ID" value="RUT47512.1"/>
    <property type="molecule type" value="Genomic_DNA"/>
</dbReference>
<reference evidence="1 2" key="1">
    <citation type="submission" date="2018-12" db="EMBL/GenBank/DDBJ databases">
        <authorList>
            <person name="Sun L."/>
            <person name="Chen Z."/>
        </authorList>
    </citation>
    <scope>NUCLEOTIDE SEQUENCE [LARGE SCALE GENOMIC DNA]</scope>
    <source>
        <strain evidence="1 2">DSM 15890</strain>
    </source>
</reference>
<accession>A0A433YCA8</accession>
<organism evidence="1 2">
    <name type="scientific">Paenibacillus anaericanus</name>
    <dbReference type="NCBI Taxonomy" id="170367"/>
    <lineage>
        <taxon>Bacteria</taxon>
        <taxon>Bacillati</taxon>
        <taxon>Bacillota</taxon>
        <taxon>Bacilli</taxon>
        <taxon>Bacillales</taxon>
        <taxon>Paenibacillaceae</taxon>
        <taxon>Paenibacillus</taxon>
    </lineage>
</organism>
<dbReference type="RefSeq" id="WP_127191390.1">
    <property type="nucleotide sequence ID" value="NZ_RZNY01000004.1"/>
</dbReference>
<evidence type="ECO:0008006" key="3">
    <source>
        <dbReference type="Google" id="ProtNLM"/>
    </source>
</evidence>
<dbReference type="OrthoDB" id="2960956at2"/>
<name>A0A433YCA8_9BACL</name>
<gene>
    <name evidence="1" type="ORF">EJP82_07345</name>
</gene>
<dbReference type="Proteomes" id="UP000279446">
    <property type="component" value="Unassembled WGS sequence"/>
</dbReference>
<proteinExistence type="predicted"/>